<sequence>MWTKRDIPDLTGKTIIVTGANTGIGYETALALHQAGADVIAASRDLEKTEQAISRMKTSSKGNGMLEAMELDLADLKAVREFSEAFKDRYKKLDILINNAGVMLPPPSLTADGFELQFGVNFLGHFALTGYLYPLLVQAAGTRVITLSSGAATQAEYIDFGNVRLEKPYDAQLAYAVSKLADIHFTRELHRRLEAVKSPVISAAAHPGVVRTDLQRHIPAETLEQAFAQFSEIMEPWQGALPSLFAATDPSVYGGALYGPDGDREFAGYPALSAHHTEAMNNEAEAGKLWAFAEGVTGIKFPF</sequence>
<dbReference type="CDD" id="cd05327">
    <property type="entry name" value="retinol-DH_like_SDR_c_like"/>
    <property type="match status" value="1"/>
</dbReference>
<accession>A0A2U2PFM0</accession>
<dbReference type="AlphaFoldDB" id="A0A2U2PFM0"/>
<protein>
    <submittedName>
        <fullName evidence="3">Short-chain dehydrogenase</fullName>
    </submittedName>
</protein>
<proteinExistence type="inferred from homology"/>
<dbReference type="Proteomes" id="UP000245647">
    <property type="component" value="Unassembled WGS sequence"/>
</dbReference>
<dbReference type="InterPro" id="IPR020904">
    <property type="entry name" value="Sc_DH/Rdtase_CS"/>
</dbReference>
<comment type="similarity">
    <text evidence="2">Belongs to the short-chain dehydrogenases/reductases (SDR) family.</text>
</comment>
<evidence type="ECO:0000256" key="1">
    <source>
        <dbReference type="ARBA" id="ARBA00023002"/>
    </source>
</evidence>
<dbReference type="Gene3D" id="3.40.50.720">
    <property type="entry name" value="NAD(P)-binding Rossmann-like Domain"/>
    <property type="match status" value="1"/>
</dbReference>
<dbReference type="OrthoDB" id="597510at2"/>
<dbReference type="InterPro" id="IPR002347">
    <property type="entry name" value="SDR_fam"/>
</dbReference>
<dbReference type="EMBL" id="QEAS01000011">
    <property type="protein sequence ID" value="PWG79929.1"/>
    <property type="molecule type" value="Genomic_DNA"/>
</dbReference>
<dbReference type="PRINTS" id="PR00081">
    <property type="entry name" value="GDHRDH"/>
</dbReference>
<keyword evidence="4" id="KW-1185">Reference proteome</keyword>
<dbReference type="InterPro" id="IPR036291">
    <property type="entry name" value="NAD(P)-bd_dom_sf"/>
</dbReference>
<comment type="caution">
    <text evidence="3">The sequence shown here is derived from an EMBL/GenBank/DDBJ whole genome shotgun (WGS) entry which is preliminary data.</text>
</comment>
<gene>
    <name evidence="3" type="ORF">DDR33_14100</name>
</gene>
<evidence type="ECO:0000313" key="4">
    <source>
        <dbReference type="Proteomes" id="UP000245647"/>
    </source>
</evidence>
<evidence type="ECO:0000256" key="2">
    <source>
        <dbReference type="RuleBase" id="RU000363"/>
    </source>
</evidence>
<reference evidence="3 4" key="1">
    <citation type="submission" date="2018-04" db="EMBL/GenBank/DDBJ databases">
        <title>Pedobacter chongqingensis sp. nov., isolated from a rottenly hemp rope.</title>
        <authorList>
            <person name="Cai Y."/>
        </authorList>
    </citation>
    <scope>NUCLEOTIDE SEQUENCE [LARGE SCALE GENOMIC DNA]</scope>
    <source>
        <strain evidence="3 4">FJ4-8</strain>
    </source>
</reference>
<dbReference type="GO" id="GO:0016491">
    <property type="term" value="F:oxidoreductase activity"/>
    <property type="evidence" value="ECO:0007669"/>
    <property type="project" value="UniProtKB-KW"/>
</dbReference>
<name>A0A2U2PFM0_9SPHI</name>
<organism evidence="3 4">
    <name type="scientific">Pararcticibacter amylolyticus</name>
    <dbReference type="NCBI Taxonomy" id="2173175"/>
    <lineage>
        <taxon>Bacteria</taxon>
        <taxon>Pseudomonadati</taxon>
        <taxon>Bacteroidota</taxon>
        <taxon>Sphingobacteriia</taxon>
        <taxon>Sphingobacteriales</taxon>
        <taxon>Sphingobacteriaceae</taxon>
        <taxon>Pararcticibacter</taxon>
    </lineage>
</organism>
<evidence type="ECO:0000313" key="3">
    <source>
        <dbReference type="EMBL" id="PWG79929.1"/>
    </source>
</evidence>
<dbReference type="SUPFAM" id="SSF51735">
    <property type="entry name" value="NAD(P)-binding Rossmann-fold domains"/>
    <property type="match status" value="1"/>
</dbReference>
<dbReference type="PANTHER" id="PTHR43157">
    <property type="entry name" value="PHOSPHATIDYLINOSITOL-GLYCAN BIOSYNTHESIS CLASS F PROTEIN-RELATED"/>
    <property type="match status" value="1"/>
</dbReference>
<keyword evidence="1" id="KW-0560">Oxidoreductase</keyword>
<dbReference type="PANTHER" id="PTHR43157:SF31">
    <property type="entry name" value="PHOSPHATIDYLINOSITOL-GLYCAN BIOSYNTHESIS CLASS F PROTEIN"/>
    <property type="match status" value="1"/>
</dbReference>
<dbReference type="PROSITE" id="PS00061">
    <property type="entry name" value="ADH_SHORT"/>
    <property type="match status" value="1"/>
</dbReference>
<dbReference type="PRINTS" id="PR00080">
    <property type="entry name" value="SDRFAMILY"/>
</dbReference>
<dbReference type="NCBIfam" id="NF004846">
    <property type="entry name" value="PRK06197.1"/>
    <property type="match status" value="1"/>
</dbReference>
<dbReference type="Pfam" id="PF00106">
    <property type="entry name" value="adh_short"/>
    <property type="match status" value="1"/>
</dbReference>
<dbReference type="RefSeq" id="WP_109416446.1">
    <property type="nucleotide sequence ID" value="NZ_QEAS01000011.1"/>
</dbReference>